<protein>
    <submittedName>
        <fullName evidence="1">Uncharacterized protein</fullName>
    </submittedName>
</protein>
<dbReference type="AlphaFoldDB" id="A9ZNU1"/>
<evidence type="ECO:0000313" key="1">
    <source>
        <dbReference type="EMBL" id="BAF98618.1"/>
    </source>
</evidence>
<dbReference type="EMBL" id="AB307968">
    <property type="protein sequence ID" value="BAF98618.1"/>
    <property type="molecule type" value="Genomic_DNA"/>
</dbReference>
<proteinExistence type="predicted"/>
<organism evidence="1">
    <name type="scientific">Streptomyces argenteolus</name>
    <dbReference type="NCBI Taxonomy" id="67274"/>
    <lineage>
        <taxon>Bacteria</taxon>
        <taxon>Bacillati</taxon>
        <taxon>Actinomycetota</taxon>
        <taxon>Actinomycetes</taxon>
        <taxon>Kitasatosporales</taxon>
        <taxon>Streptomycetaceae</taxon>
        <taxon>Streptomyces</taxon>
    </lineage>
</organism>
<sequence>MGQLPKPDLPAGPIRNLSDALHDLHHRAGWPSLRRMATAIGCSHTTVSKMFSSPHLLRWNRLELVVDYLNGERILFKDMWYEATRTSSERTYSPAQASQAALASSRGDVNGHGAEVIHIGHDRRQVTLPSRATAGRSTLTSPLLRTQGYLPRIHDFDTDLRLYALKAVANRLFSPRVSMAHLRQQLLHTLEMWHGEVRIDDMVNSLGEIEDFILALFRHAMLALFCGGRRISGALVHAGGRTLELSVQPDLWQNRTLRVLLRSAKPWNSQETGDGPELEIHLGDSTGRYDTVLITLPSHLQPDLAKRILECTVNFFNTANYWLGEMTDRALASLDS</sequence>
<name>A9ZNU1_9ACTN</name>
<reference evidence="1" key="1">
    <citation type="journal article" date="2007" name="Biosci. Biotechnol. Biochem.">
        <title>Cloning of the gene cluster responsible for biosynthesis of KS-505a (longestin), a unique tetraterpenoid.</title>
        <authorList>
            <person name="Hayashi Y."/>
            <person name="Onaka H."/>
            <person name="Itoh N."/>
            <person name="Seto H."/>
            <person name="Dairi T."/>
        </authorList>
    </citation>
    <scope>NUCLEOTIDE SEQUENCE</scope>
</reference>
<accession>A9ZNU1</accession>